<feature type="chain" id="PRO_5010222283" evidence="7">
    <location>
        <begin position="25"/>
        <end position="544"/>
    </location>
</feature>
<dbReference type="InterPro" id="IPR051048">
    <property type="entry name" value="Peptidase_S8/S53_subtilisin"/>
</dbReference>
<dbReference type="PROSITE" id="PS00138">
    <property type="entry name" value="SUBTILASE_SER"/>
    <property type="match status" value="1"/>
</dbReference>
<dbReference type="PRINTS" id="PR00723">
    <property type="entry name" value="SUBTILISIN"/>
</dbReference>
<proteinExistence type="inferred from homology"/>
<evidence type="ECO:0000256" key="2">
    <source>
        <dbReference type="ARBA" id="ARBA00022670"/>
    </source>
</evidence>
<dbReference type="PROSITE" id="PS00136">
    <property type="entry name" value="SUBTILASE_ASP"/>
    <property type="match status" value="1"/>
</dbReference>
<evidence type="ECO:0000256" key="7">
    <source>
        <dbReference type="SAM" id="SignalP"/>
    </source>
</evidence>
<dbReference type="EMBL" id="JRYR02000001">
    <property type="protein sequence ID" value="OHX65295.1"/>
    <property type="molecule type" value="Genomic_DNA"/>
</dbReference>
<dbReference type="PROSITE" id="PS51892">
    <property type="entry name" value="SUBTILASE"/>
    <property type="match status" value="1"/>
</dbReference>
<gene>
    <name evidence="9" type="ORF">NH26_02495</name>
</gene>
<dbReference type="InterPro" id="IPR000209">
    <property type="entry name" value="Peptidase_S8/S53_dom"/>
</dbReference>
<reference evidence="9 10" key="1">
    <citation type="journal article" date="2012" name="Int. J. Syst. Evol. Microbiol.">
        <title>Flammeovirga pacifica sp. nov., isolated from deep-sea sediment.</title>
        <authorList>
            <person name="Xu H."/>
            <person name="Fu Y."/>
            <person name="Yang N."/>
            <person name="Ding Z."/>
            <person name="Lai Q."/>
            <person name="Zeng R."/>
        </authorList>
    </citation>
    <scope>NUCLEOTIDE SEQUENCE [LARGE SCALE GENOMIC DNA]</scope>
    <source>
        <strain evidence="10">DSM 24597 / LMG 26175 / WPAGA1</strain>
    </source>
</reference>
<name>A0A1S1YWS8_FLAPC</name>
<dbReference type="GO" id="GO:0006508">
    <property type="term" value="P:proteolysis"/>
    <property type="evidence" value="ECO:0007669"/>
    <property type="project" value="UniProtKB-KW"/>
</dbReference>
<dbReference type="InterPro" id="IPR015500">
    <property type="entry name" value="Peptidase_S8_subtilisin-rel"/>
</dbReference>
<dbReference type="InterPro" id="IPR034080">
    <property type="entry name" value="Protease_P7-like_dom"/>
</dbReference>
<feature type="domain" description="Peptidase S8/S53" evidence="8">
    <location>
        <begin position="244"/>
        <end position="499"/>
    </location>
</feature>
<dbReference type="GO" id="GO:0004252">
    <property type="term" value="F:serine-type endopeptidase activity"/>
    <property type="evidence" value="ECO:0007669"/>
    <property type="project" value="UniProtKB-UniRule"/>
</dbReference>
<dbReference type="InterPro" id="IPR023827">
    <property type="entry name" value="Peptidase_S8_Asp-AS"/>
</dbReference>
<keyword evidence="4 5" id="KW-0720">Serine protease</keyword>
<feature type="active site" description="Charge relay system" evidence="5">
    <location>
        <position position="73"/>
    </location>
</feature>
<dbReference type="InterPro" id="IPR022398">
    <property type="entry name" value="Peptidase_S8_His-AS"/>
</dbReference>
<dbReference type="Pfam" id="PF00082">
    <property type="entry name" value="Peptidase_S8"/>
    <property type="match status" value="2"/>
</dbReference>
<dbReference type="PANTHER" id="PTHR43399:SF4">
    <property type="entry name" value="CELL WALL-ASSOCIATED PROTEASE"/>
    <property type="match status" value="1"/>
</dbReference>
<dbReference type="STRING" id="915059.NH26_02495"/>
<dbReference type="PANTHER" id="PTHR43399">
    <property type="entry name" value="SUBTILISIN-RELATED"/>
    <property type="match status" value="1"/>
</dbReference>
<evidence type="ECO:0000256" key="1">
    <source>
        <dbReference type="ARBA" id="ARBA00011073"/>
    </source>
</evidence>
<keyword evidence="2 5" id="KW-0645">Protease</keyword>
<dbReference type="Proteomes" id="UP000179797">
    <property type="component" value="Unassembled WGS sequence"/>
</dbReference>
<feature type="signal peptide" evidence="7">
    <location>
        <begin position="1"/>
        <end position="24"/>
    </location>
</feature>
<dbReference type="InterPro" id="IPR023828">
    <property type="entry name" value="Peptidase_S8_Ser-AS"/>
</dbReference>
<evidence type="ECO:0000256" key="5">
    <source>
        <dbReference type="PROSITE-ProRule" id="PRU01240"/>
    </source>
</evidence>
<dbReference type="Gene3D" id="3.40.50.200">
    <property type="entry name" value="Peptidase S8/S53 domain"/>
    <property type="match status" value="2"/>
</dbReference>
<dbReference type="InterPro" id="IPR036852">
    <property type="entry name" value="Peptidase_S8/S53_dom_sf"/>
</dbReference>
<evidence type="ECO:0000259" key="8">
    <source>
        <dbReference type="Pfam" id="PF00082"/>
    </source>
</evidence>
<evidence type="ECO:0000256" key="3">
    <source>
        <dbReference type="ARBA" id="ARBA00022801"/>
    </source>
</evidence>
<keyword evidence="10" id="KW-1185">Reference proteome</keyword>
<comment type="caution">
    <text evidence="9">The sequence shown here is derived from an EMBL/GenBank/DDBJ whole genome shotgun (WGS) entry which is preliminary data.</text>
</comment>
<organism evidence="9 10">
    <name type="scientific">Flammeovirga pacifica</name>
    <dbReference type="NCBI Taxonomy" id="915059"/>
    <lineage>
        <taxon>Bacteria</taxon>
        <taxon>Pseudomonadati</taxon>
        <taxon>Bacteroidota</taxon>
        <taxon>Cytophagia</taxon>
        <taxon>Cytophagales</taxon>
        <taxon>Flammeovirgaceae</taxon>
        <taxon>Flammeovirga</taxon>
    </lineage>
</organism>
<evidence type="ECO:0000313" key="9">
    <source>
        <dbReference type="EMBL" id="OHX65295.1"/>
    </source>
</evidence>
<evidence type="ECO:0000313" key="10">
    <source>
        <dbReference type="Proteomes" id="UP000179797"/>
    </source>
</evidence>
<feature type="domain" description="Peptidase S8/S53" evidence="8">
    <location>
        <begin position="65"/>
        <end position="115"/>
    </location>
</feature>
<evidence type="ECO:0000256" key="4">
    <source>
        <dbReference type="ARBA" id="ARBA00022825"/>
    </source>
</evidence>
<feature type="active site" description="Charge relay system" evidence="5">
    <location>
        <position position="291"/>
    </location>
</feature>
<dbReference type="AlphaFoldDB" id="A0A1S1YWS8"/>
<feature type="active site" description="Charge relay system" evidence="5">
    <location>
        <position position="460"/>
    </location>
</feature>
<sequence length="544" mass="59905">MKNTISKILLGAAIFTHIGFTANAQEEPRKEAPKNWFNLSYEQDGVYGVGTERAYDEILKNKKSKKVVVAVIDSGIDIDHEDLKDVIWKNKKEVAGNGKDDDNNGYVDDVNGWNFIGGADGSMVNEENLEVARLYGKLSKKFEGVAEGDVAKADKKEYTLWLEVKKAFEEGYTKAEENYTRYSTYLHQFQRGKALFMAYFDLEDEGEIVGALESFDSSDEVLMGMKEMTLGLLSQGVTDDQLQEGVDYFEGQVKSNYNYELNTREIVGDDIDNKSQRDYGNNKVTGPDALHGTHVAGIIAASRGNEIGMDGVADNVEIMVVRTVPNGDERDKDVANSIIYAVDNGAQIINMSFGKPYSPYKGTVDKAVKYAESKGVLLVHAAGNDHKNTDKGNNFPRDKYDSGKTAKNWIEVGASTWMTDEKLPATFSNYAKKSVDLFAPGFDIYSTIPGSEYTNLNGTSMACPVVAGCAAVLMSYYPNLSAVQVKKILMKTVTPLKSKEVLLPGYNSLEEGEEPQKVKFGSLSVSGGVVNLYEAVKYAEKISK</sequence>
<dbReference type="SUPFAM" id="SSF52743">
    <property type="entry name" value="Subtilisin-like"/>
    <property type="match status" value="1"/>
</dbReference>
<dbReference type="CDD" id="cd07483">
    <property type="entry name" value="Peptidases_S8_Subtilisin_Novo-like"/>
    <property type="match status" value="1"/>
</dbReference>
<protein>
    <submittedName>
        <fullName evidence="9">Peptidase S8</fullName>
    </submittedName>
</protein>
<dbReference type="PROSITE" id="PS00137">
    <property type="entry name" value="SUBTILASE_HIS"/>
    <property type="match status" value="1"/>
</dbReference>
<dbReference type="RefSeq" id="WP_044223835.1">
    <property type="nucleotide sequence ID" value="NZ_JRYR02000001.1"/>
</dbReference>
<accession>A0A1S1YWS8</accession>
<evidence type="ECO:0000256" key="6">
    <source>
        <dbReference type="RuleBase" id="RU003355"/>
    </source>
</evidence>
<keyword evidence="3 5" id="KW-0378">Hydrolase</keyword>
<keyword evidence="7" id="KW-0732">Signal</keyword>
<comment type="similarity">
    <text evidence="1 5 6">Belongs to the peptidase S8 family.</text>
</comment>